<dbReference type="InterPro" id="IPR026015">
    <property type="entry name" value="ATP_synth_OSCP/delta_N_sf"/>
</dbReference>
<dbReference type="GO" id="GO:0008195">
    <property type="term" value="F:phosphatidate phosphatase activity"/>
    <property type="evidence" value="ECO:0007669"/>
    <property type="project" value="UniProtKB-EC"/>
</dbReference>
<evidence type="ECO:0000259" key="13">
    <source>
        <dbReference type="SMART" id="SM00775"/>
    </source>
</evidence>
<dbReference type="GO" id="GO:0046933">
    <property type="term" value="F:proton-transporting ATP synthase activity, rotational mechanism"/>
    <property type="evidence" value="ECO:0007669"/>
    <property type="project" value="InterPro"/>
</dbReference>
<dbReference type="EC" id="3.1.3.4" evidence="5"/>
<feature type="domain" description="LNS2/PITP" evidence="13">
    <location>
        <begin position="889"/>
        <end position="971"/>
    </location>
</feature>
<evidence type="ECO:0000256" key="12">
    <source>
        <dbReference type="SAM" id="MobiDB-lite"/>
    </source>
</evidence>
<evidence type="ECO:0000256" key="2">
    <source>
        <dbReference type="ARBA" id="ARBA00004370"/>
    </source>
</evidence>
<sequence length="972" mass="107705">MYGRLSNYFSSVAAPFHPFGGAVDIIVVQQQDGTFKSTPWYVRFGKFQGVLKLSEKIVKVAVNGVEVDFHMHLLNNGQAYFLREEDSDEEDRSSHSSEDEVEVESRRESFKSAESRVGIEEHGDISIGGYGDDEMEEEKIRTSLDVGGISMVSQSNGEIFISFAGHGSNLPDKQQFKNGLQNGFSKSSPTHENENHVKEPNLEMTLENRVNSAVPLEGGFANENEMQNAHNHQEFSTMKNFKSTFAKIDAASQTEYLGRVSDNVWDSYKDTSVFAMEESSGTLGAAGNSLRAGGFVLSGYGAYDYDNMDLPQSEDVSDSGKAEESNSEVVLMSVDGHVMTAPISSFKHAVSANLSRPQSKDKINPLETADNNSTEYGADNRGLENKEITTSINYQVKAAASDTCESIMQTQYGLNISEFLLDSERECKQRGQLTDSGHNMEFEAHTENHSRESDDCCLKSKVETCEMPRTESEIELTFNDEDIFKSCLALCELSSPTGEEEKQYSLSSPLEKEEEYNLGGSDVNETGASSAAFQLEKHQALHAQSSHILDTMKKSDLQHLGGSMSNSPRDRSRSINIPVISTKGRGVSGSLPNMGVPSSSIETTVTEGVLRHSLEIDSSFCKRTPNHDTYTPRFVNMKHDLPQKDKVQAAGASELYSLDGKDTSNKSLQPDMGNDVEISLCRDLLSKGMGTEAAAEAFDSKQLSKKEFRSSGAEIIKNEKLVVKISGRYYSWSAAAPIIVGKVAFGLEAPAEVDGEISVEHIETKAVNGYKSDTNVSSSGRWRLWPFTFRRLNTPDKSISGRSDSQVELVVDQETALQSSLDKELELKNGLIKPPQKHNVQTNIPTSEQLASLNLKEGQNMITFTFLTTIWGKQQVDARIYLWKWNTRIVISDVDGTITKSDVLGQVMPLVGKDWTQTGVARLFFCHQDEKKKGILEDITNDAKFQPYTLNFLYILIDKKRIDLIGEIFKRV</sequence>
<evidence type="ECO:0000256" key="8">
    <source>
        <dbReference type="ARBA" id="ARBA00022801"/>
    </source>
</evidence>
<comment type="similarity">
    <text evidence="3">Belongs to the lipin family.</text>
</comment>
<evidence type="ECO:0000256" key="5">
    <source>
        <dbReference type="ARBA" id="ARBA00012638"/>
    </source>
</evidence>
<keyword evidence="10" id="KW-0472">Membrane</keyword>
<dbReference type="EMBL" id="JAHRHJ020000002">
    <property type="protein sequence ID" value="KAH9326366.1"/>
    <property type="molecule type" value="Genomic_DNA"/>
</dbReference>
<dbReference type="Gene3D" id="1.10.520.20">
    <property type="entry name" value="N-terminal domain of the delta subunit of the F1F0-ATP synthase"/>
    <property type="match status" value="1"/>
</dbReference>
<comment type="similarity">
    <text evidence="4">Belongs to the ATPase delta chain family.</text>
</comment>
<dbReference type="SMART" id="SM00775">
    <property type="entry name" value="LNS2"/>
    <property type="match status" value="1"/>
</dbReference>
<evidence type="ECO:0000256" key="6">
    <source>
        <dbReference type="ARBA" id="ARBA00022448"/>
    </source>
</evidence>
<dbReference type="Pfam" id="PF16876">
    <property type="entry name" value="Lipin_mid"/>
    <property type="match status" value="1"/>
</dbReference>
<feature type="region of interest" description="Disordered" evidence="12">
    <location>
        <begin position="356"/>
        <end position="380"/>
    </location>
</feature>
<comment type="cofactor">
    <cofactor evidence="1">
        <name>Mg(2+)</name>
        <dbReference type="ChEBI" id="CHEBI:18420"/>
    </cofactor>
</comment>
<evidence type="ECO:0000313" key="14">
    <source>
        <dbReference type="EMBL" id="KAH9326366.1"/>
    </source>
</evidence>
<accession>A0AA38GPN7</accession>
<dbReference type="GO" id="GO:0016020">
    <property type="term" value="C:membrane"/>
    <property type="evidence" value="ECO:0007669"/>
    <property type="project" value="UniProtKB-SubCell"/>
</dbReference>
<dbReference type="InterPro" id="IPR007651">
    <property type="entry name" value="Lipin_N"/>
</dbReference>
<evidence type="ECO:0000256" key="4">
    <source>
        <dbReference type="ARBA" id="ARBA00007046"/>
    </source>
</evidence>
<evidence type="ECO:0000256" key="1">
    <source>
        <dbReference type="ARBA" id="ARBA00001946"/>
    </source>
</evidence>
<dbReference type="InterPro" id="IPR013209">
    <property type="entry name" value="LNS2"/>
</dbReference>
<dbReference type="Pfam" id="PF00213">
    <property type="entry name" value="OSCP"/>
    <property type="match status" value="1"/>
</dbReference>
<feature type="compositionally biased region" description="Basic and acidic residues" evidence="12">
    <location>
        <begin position="92"/>
        <end position="124"/>
    </location>
</feature>
<dbReference type="AlphaFoldDB" id="A0AA38GPN7"/>
<evidence type="ECO:0000256" key="9">
    <source>
        <dbReference type="ARBA" id="ARBA00023065"/>
    </source>
</evidence>
<dbReference type="Pfam" id="PF04571">
    <property type="entry name" value="Lipin_N"/>
    <property type="match status" value="1"/>
</dbReference>
<protein>
    <recommendedName>
        <fullName evidence="5">phosphatidate phosphatase</fullName>
        <ecNumber evidence="5">3.1.3.4</ecNumber>
    </recommendedName>
</protein>
<dbReference type="PANTHER" id="PTHR12181:SF12">
    <property type="entry name" value="PHOSPHATIDATE PHOSPHATASE"/>
    <property type="match status" value="1"/>
</dbReference>
<dbReference type="Pfam" id="PF08235">
    <property type="entry name" value="LNS2"/>
    <property type="match status" value="1"/>
</dbReference>
<keyword evidence="11" id="KW-0066">ATP synthesis</keyword>
<dbReference type="InterPro" id="IPR026058">
    <property type="entry name" value="LIPIN"/>
</dbReference>
<proteinExistence type="inferred from homology"/>
<evidence type="ECO:0000256" key="3">
    <source>
        <dbReference type="ARBA" id="ARBA00005476"/>
    </source>
</evidence>
<evidence type="ECO:0000256" key="10">
    <source>
        <dbReference type="ARBA" id="ARBA00023136"/>
    </source>
</evidence>
<dbReference type="PANTHER" id="PTHR12181">
    <property type="entry name" value="LIPIN"/>
    <property type="match status" value="1"/>
</dbReference>
<keyword evidence="7" id="KW-0375">Hydrogen ion transport</keyword>
<reference evidence="14 15" key="1">
    <citation type="journal article" date="2021" name="Nat. Plants">
        <title>The Taxus genome provides insights into paclitaxel biosynthesis.</title>
        <authorList>
            <person name="Xiong X."/>
            <person name="Gou J."/>
            <person name="Liao Q."/>
            <person name="Li Y."/>
            <person name="Zhou Q."/>
            <person name="Bi G."/>
            <person name="Li C."/>
            <person name="Du R."/>
            <person name="Wang X."/>
            <person name="Sun T."/>
            <person name="Guo L."/>
            <person name="Liang H."/>
            <person name="Lu P."/>
            <person name="Wu Y."/>
            <person name="Zhang Z."/>
            <person name="Ro D.K."/>
            <person name="Shang Y."/>
            <person name="Huang S."/>
            <person name="Yan J."/>
        </authorList>
    </citation>
    <scope>NUCLEOTIDE SEQUENCE [LARGE SCALE GENOMIC DNA]</scope>
    <source>
        <strain evidence="14">Ta-2019</strain>
    </source>
</reference>
<feature type="region of interest" description="Disordered" evidence="12">
    <location>
        <begin position="583"/>
        <end position="602"/>
    </location>
</feature>
<organism evidence="14 15">
    <name type="scientific">Taxus chinensis</name>
    <name type="common">Chinese yew</name>
    <name type="synonym">Taxus wallichiana var. chinensis</name>
    <dbReference type="NCBI Taxonomy" id="29808"/>
    <lineage>
        <taxon>Eukaryota</taxon>
        <taxon>Viridiplantae</taxon>
        <taxon>Streptophyta</taxon>
        <taxon>Embryophyta</taxon>
        <taxon>Tracheophyta</taxon>
        <taxon>Spermatophyta</taxon>
        <taxon>Pinopsida</taxon>
        <taxon>Pinidae</taxon>
        <taxon>Conifers II</taxon>
        <taxon>Cupressales</taxon>
        <taxon>Taxaceae</taxon>
        <taxon>Taxus</taxon>
    </lineage>
</organism>
<dbReference type="SUPFAM" id="SSF47928">
    <property type="entry name" value="N-terminal domain of the delta subunit of the F1F0-ATP synthase"/>
    <property type="match status" value="1"/>
</dbReference>
<comment type="caution">
    <text evidence="14">The sequence shown here is derived from an EMBL/GenBank/DDBJ whole genome shotgun (WGS) entry which is preliminary data.</text>
</comment>
<keyword evidence="15" id="KW-1185">Reference proteome</keyword>
<name>A0AA38GPN7_TAXCH</name>
<keyword evidence="9" id="KW-0406">Ion transport</keyword>
<evidence type="ECO:0000256" key="11">
    <source>
        <dbReference type="ARBA" id="ARBA00023310"/>
    </source>
</evidence>
<evidence type="ECO:0000256" key="7">
    <source>
        <dbReference type="ARBA" id="ARBA00022781"/>
    </source>
</evidence>
<gene>
    <name evidence="14" type="ORF">KI387_006544</name>
</gene>
<dbReference type="OMA" id="CEMPRTE"/>
<comment type="subcellular location">
    <subcellularLocation>
        <location evidence="2">Membrane</location>
    </subcellularLocation>
</comment>
<dbReference type="Proteomes" id="UP000824469">
    <property type="component" value="Unassembled WGS sequence"/>
</dbReference>
<feature type="region of interest" description="Disordered" evidence="12">
    <location>
        <begin position="84"/>
        <end position="131"/>
    </location>
</feature>
<evidence type="ECO:0000313" key="15">
    <source>
        <dbReference type="Proteomes" id="UP000824469"/>
    </source>
</evidence>
<keyword evidence="6" id="KW-0813">Transport</keyword>
<dbReference type="InterPro" id="IPR031703">
    <property type="entry name" value="Lipin_mid"/>
</dbReference>
<keyword evidence="8" id="KW-0378">Hydrolase</keyword>
<dbReference type="InterPro" id="IPR000711">
    <property type="entry name" value="ATPase_OSCP/dsu"/>
</dbReference>
<dbReference type="InterPro" id="IPR031315">
    <property type="entry name" value="LNS2/PITP"/>
</dbReference>